<evidence type="ECO:0000313" key="2">
    <source>
        <dbReference type="Proteomes" id="UP000271339"/>
    </source>
</evidence>
<keyword evidence="2" id="KW-1185">Reference proteome</keyword>
<protein>
    <recommendedName>
        <fullName evidence="3">GTPase</fullName>
    </recommendedName>
</protein>
<gene>
    <name evidence="1" type="ORF">BXY75_2489</name>
</gene>
<dbReference type="Proteomes" id="UP000271339">
    <property type="component" value="Unassembled WGS sequence"/>
</dbReference>
<dbReference type="OrthoDB" id="572467at2"/>
<dbReference type="RefSeq" id="WP_121908048.1">
    <property type="nucleotide sequence ID" value="NZ_REFC01000014.1"/>
</dbReference>
<dbReference type="AlphaFoldDB" id="A0A3L9YHS1"/>
<comment type="caution">
    <text evidence="1">The sequence shown here is derived from an EMBL/GenBank/DDBJ whole genome shotgun (WGS) entry which is preliminary data.</text>
</comment>
<name>A0A3L9YHS1_9FLAO</name>
<proteinExistence type="predicted"/>
<reference evidence="1 2" key="1">
    <citation type="submission" date="2018-10" db="EMBL/GenBank/DDBJ databases">
        <title>Genomic Encyclopedia of Archaeal and Bacterial Type Strains, Phase II (KMG-II): from individual species to whole genera.</title>
        <authorList>
            <person name="Goeker M."/>
        </authorList>
    </citation>
    <scope>NUCLEOTIDE SEQUENCE [LARGE SCALE GENOMIC DNA]</scope>
    <source>
        <strain evidence="1 2">DSM 23424</strain>
    </source>
</reference>
<dbReference type="EMBL" id="REFC01000014">
    <property type="protein sequence ID" value="RMA57685.1"/>
    <property type="molecule type" value="Genomic_DNA"/>
</dbReference>
<evidence type="ECO:0000313" key="1">
    <source>
        <dbReference type="EMBL" id="RMA57685.1"/>
    </source>
</evidence>
<organism evidence="1 2">
    <name type="scientific">Ulvibacter antarcticus</name>
    <dbReference type="NCBI Taxonomy" id="442714"/>
    <lineage>
        <taxon>Bacteria</taxon>
        <taxon>Pseudomonadati</taxon>
        <taxon>Bacteroidota</taxon>
        <taxon>Flavobacteriia</taxon>
        <taxon>Flavobacteriales</taxon>
        <taxon>Flavobacteriaceae</taxon>
        <taxon>Ulvibacter</taxon>
    </lineage>
</organism>
<sequence length="122" mass="14327">MKLLFVYNANSGFINAAMDSMHKIASPETYNCKLCALTFGNFSENKEWKAFRETSDIEMVFLHKDEFLKQYRSKWLPKYDFPVVLSEENGELQVFMTSEVMEGLENISDLIVEINNRHEDWV</sequence>
<evidence type="ECO:0008006" key="3">
    <source>
        <dbReference type="Google" id="ProtNLM"/>
    </source>
</evidence>
<accession>A0A3L9YHS1</accession>